<comment type="subcellular location">
    <subcellularLocation>
        <location evidence="1">Nucleus</location>
    </subcellularLocation>
</comment>
<evidence type="ECO:0000313" key="10">
    <source>
        <dbReference type="EMBL" id="VDN18693.1"/>
    </source>
</evidence>
<dbReference type="Proteomes" id="UP000271098">
    <property type="component" value="Unassembled WGS sequence"/>
</dbReference>
<evidence type="ECO:0000256" key="4">
    <source>
        <dbReference type="ARBA" id="ARBA00023125"/>
    </source>
</evidence>
<dbReference type="PANTHER" id="PTHR13044:SF14">
    <property type="entry name" value="CRYPTOCEPHAL, ISOFORM A"/>
    <property type="match status" value="1"/>
</dbReference>
<dbReference type="InterPro" id="IPR004827">
    <property type="entry name" value="bZIP"/>
</dbReference>
<reference evidence="10 11" key="2">
    <citation type="submission" date="2018-11" db="EMBL/GenBank/DDBJ databases">
        <authorList>
            <consortium name="Pathogen Informatics"/>
        </authorList>
    </citation>
    <scope>NUCLEOTIDE SEQUENCE [LARGE SCALE GENOMIC DNA]</scope>
</reference>
<dbReference type="AlphaFoldDB" id="A0A183DRN4"/>
<keyword evidence="5" id="KW-0804">Transcription</keyword>
<dbReference type="PANTHER" id="PTHR13044">
    <property type="entry name" value="ACTIVATING TRANSCRIPTION FACTOR ATF 4/5"/>
    <property type="match status" value="1"/>
</dbReference>
<dbReference type="SMART" id="SM00338">
    <property type="entry name" value="BRLZ"/>
    <property type="match status" value="1"/>
</dbReference>
<dbReference type="Pfam" id="PF07716">
    <property type="entry name" value="bZIP_2"/>
    <property type="match status" value="1"/>
</dbReference>
<dbReference type="CDD" id="cd14692">
    <property type="entry name" value="bZIP_ATF4"/>
    <property type="match status" value="1"/>
</dbReference>
<feature type="coiled-coil region" evidence="7">
    <location>
        <begin position="326"/>
        <end position="368"/>
    </location>
</feature>
<keyword evidence="3" id="KW-0805">Transcription regulation</keyword>
<accession>A0A183DRN4</accession>
<dbReference type="GO" id="GO:0000977">
    <property type="term" value="F:RNA polymerase II transcription regulatory region sequence-specific DNA binding"/>
    <property type="evidence" value="ECO:0007669"/>
    <property type="project" value="TreeGrafter"/>
</dbReference>
<dbReference type="PROSITE" id="PS50217">
    <property type="entry name" value="BZIP"/>
    <property type="match status" value="1"/>
</dbReference>
<evidence type="ECO:0000256" key="3">
    <source>
        <dbReference type="ARBA" id="ARBA00023015"/>
    </source>
</evidence>
<keyword evidence="4" id="KW-0238">DNA-binding</keyword>
<reference evidence="12" key="1">
    <citation type="submission" date="2016-06" db="UniProtKB">
        <authorList>
            <consortium name="WormBaseParasite"/>
        </authorList>
    </citation>
    <scope>IDENTIFICATION</scope>
</reference>
<dbReference type="PROSITE" id="PS00036">
    <property type="entry name" value="BZIP_BASIC"/>
    <property type="match status" value="1"/>
</dbReference>
<proteinExistence type="inferred from homology"/>
<dbReference type="OrthoDB" id="5847285at2759"/>
<dbReference type="GO" id="GO:0001228">
    <property type="term" value="F:DNA-binding transcription activator activity, RNA polymerase II-specific"/>
    <property type="evidence" value="ECO:0007669"/>
    <property type="project" value="TreeGrafter"/>
</dbReference>
<feature type="region of interest" description="Disordered" evidence="8">
    <location>
        <begin position="246"/>
        <end position="282"/>
    </location>
</feature>
<evidence type="ECO:0000256" key="6">
    <source>
        <dbReference type="ARBA" id="ARBA00023242"/>
    </source>
</evidence>
<evidence type="ECO:0000256" key="2">
    <source>
        <dbReference type="ARBA" id="ARBA00007163"/>
    </source>
</evidence>
<keyword evidence="11" id="KW-1185">Reference proteome</keyword>
<dbReference type="Gene3D" id="1.20.5.170">
    <property type="match status" value="1"/>
</dbReference>
<evidence type="ECO:0000259" key="9">
    <source>
        <dbReference type="PROSITE" id="PS50217"/>
    </source>
</evidence>
<name>A0A183DRN4_9BILA</name>
<gene>
    <name evidence="10" type="ORF">GPUH_LOCUS11375</name>
</gene>
<evidence type="ECO:0000256" key="8">
    <source>
        <dbReference type="SAM" id="MobiDB-lite"/>
    </source>
</evidence>
<evidence type="ECO:0000313" key="12">
    <source>
        <dbReference type="WBParaSite" id="GPUH_0001138801-mRNA-1"/>
    </source>
</evidence>
<dbReference type="WBParaSite" id="GPUH_0001138801-mRNA-1">
    <property type="protein sequence ID" value="GPUH_0001138801-mRNA-1"/>
    <property type="gene ID" value="GPUH_0001138801"/>
</dbReference>
<keyword evidence="6" id="KW-0539">Nucleus</keyword>
<evidence type="ECO:0000256" key="7">
    <source>
        <dbReference type="SAM" id="Coils"/>
    </source>
</evidence>
<evidence type="ECO:0000313" key="11">
    <source>
        <dbReference type="Proteomes" id="UP000271098"/>
    </source>
</evidence>
<feature type="domain" description="BZIP" evidence="9">
    <location>
        <begin position="323"/>
        <end position="386"/>
    </location>
</feature>
<evidence type="ECO:0000256" key="1">
    <source>
        <dbReference type="ARBA" id="ARBA00004123"/>
    </source>
</evidence>
<keyword evidence="7" id="KW-0175">Coiled coil</keyword>
<dbReference type="GO" id="GO:0005634">
    <property type="term" value="C:nucleus"/>
    <property type="evidence" value="ECO:0007669"/>
    <property type="project" value="UniProtKB-SubCell"/>
</dbReference>
<dbReference type="EMBL" id="UYRT01078516">
    <property type="protein sequence ID" value="VDN18693.1"/>
    <property type="molecule type" value="Genomic_DNA"/>
</dbReference>
<comment type="similarity">
    <text evidence="2">Belongs to the bZIP family.</text>
</comment>
<evidence type="ECO:0000256" key="5">
    <source>
        <dbReference type="ARBA" id="ARBA00023163"/>
    </source>
</evidence>
<organism evidence="12">
    <name type="scientific">Gongylonema pulchrum</name>
    <dbReference type="NCBI Taxonomy" id="637853"/>
    <lineage>
        <taxon>Eukaryota</taxon>
        <taxon>Metazoa</taxon>
        <taxon>Ecdysozoa</taxon>
        <taxon>Nematoda</taxon>
        <taxon>Chromadorea</taxon>
        <taxon>Rhabditida</taxon>
        <taxon>Spirurina</taxon>
        <taxon>Spiruromorpha</taxon>
        <taxon>Spiruroidea</taxon>
        <taxon>Gongylonematidae</taxon>
        <taxon>Gongylonema</taxon>
    </lineage>
</organism>
<sequence length="389" mass="44537">MRHRGECNGRQSKTISEVQNVVAGSSKPALISVDFFRRGFLVSSEDCQREAADALPNSLYQALPGKYLEDLRFFYFFQLEQADRDFFHPESLWEATQESGSLLSDCFIGYDTNSVLDAHSRRPSFDFEWSPEQVLHVDDDEKDSSSDISKWSFSYDTMPNDDARVSNKLDGESEATEPSWLEQFMHVYGVSDFIKNDDFSMESCTDALVIAPRQDVGMVPMHSEEEVESSEIFNEKEDLLQPPVCNSSSFESEDGRIGAKNIGNDKGRKKKRKSESKPFSGDTAACKTMRLAELDSGRVYDTAGSSSGNLRKFWSMALPACSDRRKERVREQNRNAAIRYRDKRRQKAKQKKEELHELELRNVQLKTEQIWLEKEVTYLKNLMALLKNA</sequence>
<protein>
    <submittedName>
        <fullName evidence="12">BZIP domain-containing protein</fullName>
    </submittedName>
</protein>
<dbReference type="SUPFAM" id="SSF57959">
    <property type="entry name" value="Leucine zipper domain"/>
    <property type="match status" value="1"/>
</dbReference>
<dbReference type="InterPro" id="IPR046347">
    <property type="entry name" value="bZIP_sf"/>
</dbReference>